<name>A0A347WKB1_9LACT</name>
<gene>
    <name evidence="2" type="ORF">CL176_05650</name>
</gene>
<proteinExistence type="predicted"/>
<evidence type="ECO:0000259" key="1">
    <source>
        <dbReference type="Pfam" id="PF13154"/>
    </source>
</evidence>
<feature type="domain" description="DUF3991" evidence="1">
    <location>
        <begin position="133"/>
        <end position="188"/>
    </location>
</feature>
<dbReference type="SUPFAM" id="SSF57783">
    <property type="entry name" value="Zinc beta-ribbon"/>
    <property type="match status" value="1"/>
</dbReference>
<protein>
    <recommendedName>
        <fullName evidence="1">DUF3991 domain-containing protein</fullName>
    </recommendedName>
</protein>
<dbReference type="Proteomes" id="UP000263232">
    <property type="component" value="Chromosome"/>
</dbReference>
<dbReference type="OrthoDB" id="9803716at2"/>
<dbReference type="EMBL" id="CP023434">
    <property type="protein sequence ID" value="AXY25518.1"/>
    <property type="molecule type" value="Genomic_DNA"/>
</dbReference>
<dbReference type="RefSeq" id="WP_118990426.1">
    <property type="nucleotide sequence ID" value="NZ_CP023434.1"/>
</dbReference>
<reference evidence="2 3" key="1">
    <citation type="submission" date="2017-09" db="EMBL/GenBank/DDBJ databases">
        <title>Complete genome sequence of Oxytococcus suis strain ZY16052.</title>
        <authorList>
            <person name="Li F."/>
        </authorList>
    </citation>
    <scope>NUCLEOTIDE SEQUENCE [LARGE SCALE GENOMIC DNA]</scope>
    <source>
        <strain evidence="2 3">ZY16052</strain>
    </source>
</reference>
<dbReference type="Pfam" id="PF13155">
    <property type="entry name" value="Toprim_2"/>
    <property type="match status" value="1"/>
</dbReference>
<organism evidence="2 3">
    <name type="scientific">Suicoccus acidiformans</name>
    <dbReference type="NCBI Taxonomy" id="2036206"/>
    <lineage>
        <taxon>Bacteria</taxon>
        <taxon>Bacillati</taxon>
        <taxon>Bacillota</taxon>
        <taxon>Bacilli</taxon>
        <taxon>Lactobacillales</taxon>
        <taxon>Aerococcaceae</taxon>
        <taxon>Suicoccus</taxon>
    </lineage>
</organism>
<dbReference type="Pfam" id="PF13154">
    <property type="entry name" value="DUF3991"/>
    <property type="match status" value="1"/>
</dbReference>
<sequence>MAIKRYSKADIDKVSAISIYDYIRDQGIGRIYNDGGKYVKVNIDGHDSIVIDTAKNYFIHNANSGEKNASGNIINFVQYINHNEMGFREAMAHLIEYSEGREIDWTKQKIKPIEQEPFSYTYELANNTLELKNYLGNERGISQETIDYLLDNQYIIQDKYNNVIFNWTRGGKPPSEREDIIGATQVVTDKDRIKQRGISKYIGKNSEKNYGFNIHLGDRVETLYVFEADIDLISYLDMHQNLTNAHLISMGGVKEETFLAFVEEDYQKNSDGFDVCYCVDNDMAGHAFLDKNAFAYNSHPKIQTYYLIPDFDSIEKKEWQELKQVCQKYTVPLEYAFPVYQYERPFIDQELANKELYFEQGISKGIEQLQQDINNRKFEDFIDSREYSISEKDRIYHWKNAIDTHSIQIVDEVIKDYNDLLKEKNKSRHDKKEEKVHERILKEAQRISEDRIDYLAQKYHIDKEILNILGRKGFIREKITTKEPLFICSENKRLTGAVFENQTLMNPTDINRRNFVITIGEPQNILLFDSPQESLQYWSLYKHELNDSVLISLNHSHNSQDKVTQINRIMNENHQTEFTYCSKGYVDYNKLNGYLNRVSPLGETWKEDLLKVKEYKTNREKVQSINHELDRETNEPKPDYDLAKGKLFVVI</sequence>
<dbReference type="Gene3D" id="3.40.1360.10">
    <property type="match status" value="1"/>
</dbReference>
<evidence type="ECO:0000313" key="2">
    <source>
        <dbReference type="EMBL" id="AXY25518.1"/>
    </source>
</evidence>
<evidence type="ECO:0000313" key="3">
    <source>
        <dbReference type="Proteomes" id="UP000263232"/>
    </source>
</evidence>
<dbReference type="KEGG" id="abae:CL176_05650"/>
<dbReference type="InterPro" id="IPR025054">
    <property type="entry name" value="DUF3991"/>
</dbReference>
<accession>A0A347WKB1</accession>
<keyword evidence="3" id="KW-1185">Reference proteome</keyword>
<dbReference type="AlphaFoldDB" id="A0A347WKB1"/>